<comment type="caution">
    <text evidence="12">The sequence shown here is derived from an EMBL/GenBank/DDBJ whole genome shotgun (WGS) entry which is preliminary data.</text>
</comment>
<dbReference type="Gene3D" id="3.10.520.10">
    <property type="entry name" value="ApbE-like domains"/>
    <property type="match status" value="1"/>
</dbReference>
<name>A0ABT2ZQP4_9RHOB</name>
<dbReference type="Pfam" id="PF02424">
    <property type="entry name" value="ApbE"/>
    <property type="match status" value="1"/>
</dbReference>
<dbReference type="PANTHER" id="PTHR30040">
    <property type="entry name" value="THIAMINE BIOSYNTHESIS LIPOPROTEIN APBE"/>
    <property type="match status" value="1"/>
</dbReference>
<evidence type="ECO:0000256" key="2">
    <source>
        <dbReference type="ARBA" id="ARBA00011955"/>
    </source>
</evidence>
<comment type="cofactor">
    <cofactor evidence="1">
        <name>Mg(2+)</name>
        <dbReference type="ChEBI" id="CHEBI:18420"/>
    </cofactor>
</comment>
<comment type="catalytic activity">
    <reaction evidence="10">
        <text>L-threonyl-[protein] + FAD = FMN-L-threonyl-[protein] + AMP + H(+)</text>
        <dbReference type="Rhea" id="RHEA:36847"/>
        <dbReference type="Rhea" id="RHEA-COMP:11060"/>
        <dbReference type="Rhea" id="RHEA-COMP:11061"/>
        <dbReference type="ChEBI" id="CHEBI:15378"/>
        <dbReference type="ChEBI" id="CHEBI:30013"/>
        <dbReference type="ChEBI" id="CHEBI:57692"/>
        <dbReference type="ChEBI" id="CHEBI:74257"/>
        <dbReference type="ChEBI" id="CHEBI:456215"/>
        <dbReference type="EC" id="2.7.1.180"/>
    </reaction>
</comment>
<dbReference type="SUPFAM" id="SSF143631">
    <property type="entry name" value="ApbE-like"/>
    <property type="match status" value="1"/>
</dbReference>
<reference evidence="12 13" key="1">
    <citation type="submission" date="2022-10" db="EMBL/GenBank/DDBJ databases">
        <title>Defluviimonas sp. nov., isolated from ocean surface sediments.</title>
        <authorList>
            <person name="He W."/>
            <person name="Wang L."/>
            <person name="Zhang D.-F."/>
        </authorList>
    </citation>
    <scope>NUCLEOTIDE SEQUENCE [LARGE SCALE GENOMIC DNA]</scope>
    <source>
        <strain evidence="12 13">WL0050</strain>
    </source>
</reference>
<dbReference type="Proteomes" id="UP001652564">
    <property type="component" value="Unassembled WGS sequence"/>
</dbReference>
<organism evidence="12 13">
    <name type="scientific">Albidovulum litorale</name>
    <dbReference type="NCBI Taxonomy" id="2984134"/>
    <lineage>
        <taxon>Bacteria</taxon>
        <taxon>Pseudomonadati</taxon>
        <taxon>Pseudomonadota</taxon>
        <taxon>Alphaproteobacteria</taxon>
        <taxon>Rhodobacterales</taxon>
        <taxon>Paracoccaceae</taxon>
        <taxon>Albidovulum</taxon>
    </lineage>
</organism>
<dbReference type="EMBL" id="JAOWKZ010000003">
    <property type="protein sequence ID" value="MCV2873482.1"/>
    <property type="molecule type" value="Genomic_DNA"/>
</dbReference>
<keyword evidence="8" id="KW-0460">Magnesium</keyword>
<sequence>MNRRRFLSLTACALAMPARAATLSEWQGTGFGAALMLRLVGADPLHARRTFRRVEAEIEWIEAQFSLYRDSALTRLNRDGRLAWPSSDFHALLDLCARVHGATSGAFDPTVQPLWLAEARGGDLSVARDTIGWTRVKIAPEEVRLSHGQALTFNGIAQGWAADRIAALLRADGYGDALIDMGEIQALGNGPNRSGWTAAIASHAGKTLREVRLTNRALATSSPRGTLIGSGQSHILGPSGQPPLWSTISVSAPEAAVADALSTAFCLMDRSAMEAALTEFPGARIEIVA</sequence>
<evidence type="ECO:0000256" key="5">
    <source>
        <dbReference type="ARBA" id="ARBA00022679"/>
    </source>
</evidence>
<dbReference type="PANTHER" id="PTHR30040:SF2">
    <property type="entry name" value="FAD:PROTEIN FMN TRANSFERASE"/>
    <property type="match status" value="1"/>
</dbReference>
<evidence type="ECO:0000256" key="8">
    <source>
        <dbReference type="ARBA" id="ARBA00022842"/>
    </source>
</evidence>
<dbReference type="GO" id="GO:0016740">
    <property type="term" value="F:transferase activity"/>
    <property type="evidence" value="ECO:0007669"/>
    <property type="project" value="UniProtKB-KW"/>
</dbReference>
<gene>
    <name evidence="12" type="ORF">OEZ71_14370</name>
</gene>
<dbReference type="InterPro" id="IPR003374">
    <property type="entry name" value="ApbE-like_sf"/>
</dbReference>
<keyword evidence="11" id="KW-0732">Signal</keyword>
<keyword evidence="4" id="KW-0285">Flavoprotein</keyword>
<feature type="chain" id="PRO_5046349943" description="FAD:protein FMN transferase" evidence="11">
    <location>
        <begin position="21"/>
        <end position="289"/>
    </location>
</feature>
<feature type="signal peptide" evidence="11">
    <location>
        <begin position="1"/>
        <end position="20"/>
    </location>
</feature>
<keyword evidence="7" id="KW-0274">FAD</keyword>
<evidence type="ECO:0000256" key="7">
    <source>
        <dbReference type="ARBA" id="ARBA00022827"/>
    </source>
</evidence>
<evidence type="ECO:0000256" key="3">
    <source>
        <dbReference type="ARBA" id="ARBA00016337"/>
    </source>
</evidence>
<evidence type="ECO:0000256" key="10">
    <source>
        <dbReference type="ARBA" id="ARBA00048540"/>
    </source>
</evidence>
<dbReference type="EC" id="2.7.1.180" evidence="2"/>
<keyword evidence="13" id="KW-1185">Reference proteome</keyword>
<dbReference type="RefSeq" id="WP_263740688.1">
    <property type="nucleotide sequence ID" value="NZ_JAOWKZ010000003.1"/>
</dbReference>
<keyword evidence="6" id="KW-0479">Metal-binding</keyword>
<evidence type="ECO:0000256" key="9">
    <source>
        <dbReference type="ARBA" id="ARBA00031306"/>
    </source>
</evidence>
<protein>
    <recommendedName>
        <fullName evidence="3">FAD:protein FMN transferase</fullName>
        <ecNumber evidence="2">2.7.1.180</ecNumber>
    </recommendedName>
    <alternativeName>
        <fullName evidence="9">Flavin transferase</fullName>
    </alternativeName>
</protein>
<dbReference type="InterPro" id="IPR024932">
    <property type="entry name" value="ApbE"/>
</dbReference>
<evidence type="ECO:0000256" key="6">
    <source>
        <dbReference type="ARBA" id="ARBA00022723"/>
    </source>
</evidence>
<keyword evidence="5 12" id="KW-0808">Transferase</keyword>
<evidence type="ECO:0000256" key="4">
    <source>
        <dbReference type="ARBA" id="ARBA00022630"/>
    </source>
</evidence>
<evidence type="ECO:0000313" key="13">
    <source>
        <dbReference type="Proteomes" id="UP001652564"/>
    </source>
</evidence>
<accession>A0ABT2ZQP4</accession>
<proteinExistence type="predicted"/>
<evidence type="ECO:0000256" key="11">
    <source>
        <dbReference type="SAM" id="SignalP"/>
    </source>
</evidence>
<evidence type="ECO:0000313" key="12">
    <source>
        <dbReference type="EMBL" id="MCV2873482.1"/>
    </source>
</evidence>
<evidence type="ECO:0000256" key="1">
    <source>
        <dbReference type="ARBA" id="ARBA00001946"/>
    </source>
</evidence>